<feature type="compositionally biased region" description="Low complexity" evidence="8">
    <location>
        <begin position="426"/>
        <end position="437"/>
    </location>
</feature>
<keyword evidence="5" id="KW-0963">Cytoplasm</keyword>
<feature type="domain" description="Autophagy-related protein 13 N-terminal" evidence="9">
    <location>
        <begin position="94"/>
        <end position="195"/>
    </location>
</feature>
<comment type="similarity">
    <text evidence="3 7">Belongs to the ATG13 family. Metazoan subfamily.</text>
</comment>
<dbReference type="InterPro" id="IPR036570">
    <property type="entry name" value="HORMA_dom_sf"/>
</dbReference>
<keyword evidence="10" id="KW-1185">Reference proteome</keyword>
<reference evidence="11" key="1">
    <citation type="submission" date="2025-08" db="UniProtKB">
        <authorList>
            <consortium name="RefSeq"/>
        </authorList>
    </citation>
    <scope>IDENTIFICATION</scope>
    <source>
        <tissue evidence="11">Blood</tissue>
    </source>
</reference>
<dbReference type="AlphaFoldDB" id="A0A6P9BQB4"/>
<dbReference type="Pfam" id="PF10033">
    <property type="entry name" value="ATG13"/>
    <property type="match status" value="1"/>
</dbReference>
<evidence type="ECO:0000256" key="4">
    <source>
        <dbReference type="ARBA" id="ARBA00013801"/>
    </source>
</evidence>
<dbReference type="GO" id="GO:0042127">
    <property type="term" value="P:regulation of cell population proliferation"/>
    <property type="evidence" value="ECO:0007669"/>
    <property type="project" value="UniProtKB-ARBA"/>
</dbReference>
<evidence type="ECO:0000256" key="5">
    <source>
        <dbReference type="ARBA" id="ARBA00022490"/>
    </source>
</evidence>
<dbReference type="PANTHER" id="PTHR13430">
    <property type="match status" value="1"/>
</dbReference>
<dbReference type="GO" id="GO:0005829">
    <property type="term" value="C:cytosol"/>
    <property type="evidence" value="ECO:0007669"/>
    <property type="project" value="UniProtKB-SubCell"/>
</dbReference>
<comment type="subcellular location">
    <subcellularLocation>
        <location evidence="2">Cytoplasm</location>
        <location evidence="2">Cytosol</location>
    </subcellularLocation>
    <subcellularLocation>
        <location evidence="1">Preautophagosomal structure</location>
    </subcellularLocation>
</comment>
<organism evidence="10 11">
    <name type="scientific">Pantherophis guttatus</name>
    <name type="common">Corn snake</name>
    <name type="synonym">Elaphe guttata</name>
    <dbReference type="NCBI Taxonomy" id="94885"/>
    <lineage>
        <taxon>Eukaryota</taxon>
        <taxon>Metazoa</taxon>
        <taxon>Chordata</taxon>
        <taxon>Craniata</taxon>
        <taxon>Vertebrata</taxon>
        <taxon>Euteleostomi</taxon>
        <taxon>Lepidosauria</taxon>
        <taxon>Squamata</taxon>
        <taxon>Bifurcata</taxon>
        <taxon>Unidentata</taxon>
        <taxon>Episquamata</taxon>
        <taxon>Toxicofera</taxon>
        <taxon>Serpentes</taxon>
        <taxon>Colubroidea</taxon>
        <taxon>Colubridae</taxon>
        <taxon>Colubrinae</taxon>
        <taxon>Pantherophis</taxon>
    </lineage>
</organism>
<evidence type="ECO:0000256" key="2">
    <source>
        <dbReference type="ARBA" id="ARBA00004514"/>
    </source>
</evidence>
<sequence length="518" mass="56358">MDTDLSSQDRKDLDKFIKFFALKTVQVIVQARLGEKICTRSSSSPTGSDWFNLAIKDIPEVTHEAKKALAGQLPAVGRSMCVEISLKTSEGDSMELEIWCLEMNEKCDKETKVSYTVYNRLSLLLKSLLAITRVTPAYRLSRKQGHEYVILYRVYFGEVQLNGLGEGFQTVRVGTVGTPLGTITLSCAYRINLAFMSTRTGEENAVAYPSVEDSQEVCTTSFSTSPPSQCVFTVTKAHFQTPPPVVMDTLKGPMMGLAFSPQLSSSRLSYQPAALGVGSADLGYPVVFAGGLSATHLHQLVVPGKEGGVPMIPSQPMHGTQADHEKIMTCTPLDGGHYSAVTPSSSEDPETVSNSSEGKSGSPRDALETFFVRKVGAFVNKPISQVTMASLDIPFQMFAPKSFELEDNDPMVNPPDSPDTESPLQGSLHSVGSSGSSSGNIHDDFVMIDFKPAFSKDDIIPMDLGTFYREFQNPPQLSSLSIDIGAQSMAEDLDSLPEKLAVHERNVKEFDAFVETLQ</sequence>
<dbReference type="InterPro" id="IPR040182">
    <property type="entry name" value="ATG13"/>
</dbReference>
<dbReference type="GO" id="GO:0034497">
    <property type="term" value="P:protein localization to phagophore assembly site"/>
    <property type="evidence" value="ECO:0007669"/>
    <property type="project" value="TreeGrafter"/>
</dbReference>
<evidence type="ECO:0000256" key="6">
    <source>
        <dbReference type="ARBA" id="ARBA00023006"/>
    </source>
</evidence>
<dbReference type="RefSeq" id="XP_034273373.1">
    <property type="nucleotide sequence ID" value="XM_034417482.2"/>
</dbReference>
<protein>
    <recommendedName>
        <fullName evidence="4 7">Autophagy-related protein 13</fullName>
    </recommendedName>
</protein>
<accession>A0A6P9BQB4</accession>
<dbReference type="GO" id="GO:0000407">
    <property type="term" value="C:phagophore assembly site"/>
    <property type="evidence" value="ECO:0007669"/>
    <property type="project" value="UniProtKB-SubCell"/>
</dbReference>
<dbReference type="InterPro" id="IPR018731">
    <property type="entry name" value="Atg13_N"/>
</dbReference>
<keyword evidence="6 7" id="KW-0072">Autophagy</keyword>
<evidence type="ECO:0000313" key="11">
    <source>
        <dbReference type="RefSeq" id="XP_034273373.1"/>
    </source>
</evidence>
<dbReference type="PANTHER" id="PTHR13430:SF4">
    <property type="entry name" value="AUTOPHAGY-RELATED PROTEIN 13"/>
    <property type="match status" value="1"/>
</dbReference>
<dbReference type="Proteomes" id="UP001652622">
    <property type="component" value="Unplaced"/>
</dbReference>
<gene>
    <name evidence="11" type="primary">ATG13</name>
</gene>
<proteinExistence type="inferred from homology"/>
<dbReference type="GO" id="GO:1990316">
    <property type="term" value="C:Atg1/ULK1 kinase complex"/>
    <property type="evidence" value="ECO:0007669"/>
    <property type="project" value="InterPro"/>
</dbReference>
<dbReference type="GO" id="GO:0000423">
    <property type="term" value="P:mitophagy"/>
    <property type="evidence" value="ECO:0007669"/>
    <property type="project" value="TreeGrafter"/>
</dbReference>
<name>A0A6P9BQB4_PANGU</name>
<dbReference type="GO" id="GO:0010506">
    <property type="term" value="P:regulation of autophagy"/>
    <property type="evidence" value="ECO:0007669"/>
    <property type="project" value="UniProtKB-ARBA"/>
</dbReference>
<feature type="region of interest" description="Disordered" evidence="8">
    <location>
        <begin position="333"/>
        <end position="364"/>
    </location>
</feature>
<dbReference type="CTD" id="9776"/>
<evidence type="ECO:0000313" key="10">
    <source>
        <dbReference type="Proteomes" id="UP001652622"/>
    </source>
</evidence>
<dbReference type="FunFam" id="3.30.900.10:FF:000001">
    <property type="entry name" value="Autophagy-related protein 13"/>
    <property type="match status" value="1"/>
</dbReference>
<evidence type="ECO:0000256" key="3">
    <source>
        <dbReference type="ARBA" id="ARBA00007341"/>
    </source>
</evidence>
<dbReference type="OrthoDB" id="70161at2759"/>
<evidence type="ECO:0000256" key="8">
    <source>
        <dbReference type="SAM" id="MobiDB-lite"/>
    </source>
</evidence>
<evidence type="ECO:0000259" key="9">
    <source>
        <dbReference type="Pfam" id="PF10033"/>
    </source>
</evidence>
<evidence type="ECO:0000256" key="7">
    <source>
        <dbReference type="RuleBase" id="RU361214"/>
    </source>
</evidence>
<dbReference type="GO" id="GO:0034727">
    <property type="term" value="P:piecemeal microautophagy of the nucleus"/>
    <property type="evidence" value="ECO:0007669"/>
    <property type="project" value="TreeGrafter"/>
</dbReference>
<feature type="compositionally biased region" description="Polar residues" evidence="8">
    <location>
        <begin position="341"/>
        <end position="359"/>
    </location>
</feature>
<dbReference type="Gene3D" id="3.30.900.10">
    <property type="entry name" value="HORMA domain"/>
    <property type="match status" value="1"/>
</dbReference>
<feature type="region of interest" description="Disordered" evidence="8">
    <location>
        <begin position="405"/>
        <end position="437"/>
    </location>
</feature>
<evidence type="ECO:0000256" key="1">
    <source>
        <dbReference type="ARBA" id="ARBA00004329"/>
    </source>
</evidence>
<dbReference type="GeneID" id="117665520"/>